<keyword evidence="2 4" id="KW-0560">Oxidoreductase</keyword>
<dbReference type="Pfam" id="PF13561">
    <property type="entry name" value="adh_short_C2"/>
    <property type="match status" value="1"/>
</dbReference>
<dbReference type="GO" id="GO:0047936">
    <property type="term" value="F:glucose 1-dehydrogenase [NAD(P)+] activity"/>
    <property type="evidence" value="ECO:0007669"/>
    <property type="project" value="UniProtKB-EC"/>
</dbReference>
<keyword evidence="5" id="KW-1185">Reference proteome</keyword>
<evidence type="ECO:0000313" key="4">
    <source>
        <dbReference type="EMBL" id="MBB6693858.1"/>
    </source>
</evidence>
<name>A0A841U404_9BACL</name>
<dbReference type="AlphaFoldDB" id="A0A841U404"/>
<dbReference type="InterPro" id="IPR020904">
    <property type="entry name" value="Sc_DH/Rdtase_CS"/>
</dbReference>
<organism evidence="4 5">
    <name type="scientific">Cohnella xylanilytica</name>
    <dbReference type="NCBI Taxonomy" id="557555"/>
    <lineage>
        <taxon>Bacteria</taxon>
        <taxon>Bacillati</taxon>
        <taxon>Bacillota</taxon>
        <taxon>Bacilli</taxon>
        <taxon>Bacillales</taxon>
        <taxon>Paenibacillaceae</taxon>
        <taxon>Cohnella</taxon>
    </lineage>
</organism>
<dbReference type="PROSITE" id="PS00061">
    <property type="entry name" value="ADH_SHORT"/>
    <property type="match status" value="1"/>
</dbReference>
<dbReference type="Gene3D" id="3.40.50.720">
    <property type="entry name" value="NAD(P)-binding Rossmann-like Domain"/>
    <property type="match status" value="1"/>
</dbReference>
<dbReference type="FunFam" id="3.40.50.720:FF:000084">
    <property type="entry name" value="Short-chain dehydrogenase reductase"/>
    <property type="match status" value="1"/>
</dbReference>
<comment type="caution">
    <text evidence="4">The sequence shown here is derived from an EMBL/GenBank/DDBJ whole genome shotgun (WGS) entry which is preliminary data.</text>
</comment>
<sequence length="291" mass="31250">MQCEEIPLEFPMQHQPGTPGQPGFESLMNPRPVSELSSRIPSGKLQGKVALITGGDSGIGRAVAYLFAAEGADVAIVYLNEHADAAETQERVRRLGRRCLAIPGDIGDEVFCRQAVRRTVSEFGRLDVLVNNAGTQYFTTDIMQISAGQIERVFRTNVFSQLYLAQAAVPYMRPGSSIINTSSIAAYEGYPGFVDYTASKGAVSALTRGLAASLIGRGIRVNAVSPGRTWTPLVAFTFPPEIYSVYGHVTPMKRAAQPAEIAPAYLYLASPDSAYVVGQTLHVNGGEYLAG</sequence>
<dbReference type="InterPro" id="IPR036291">
    <property type="entry name" value="NAD(P)-bd_dom_sf"/>
</dbReference>
<reference evidence="4 5" key="1">
    <citation type="submission" date="2020-08" db="EMBL/GenBank/DDBJ databases">
        <title>Cohnella phylogeny.</title>
        <authorList>
            <person name="Dunlap C."/>
        </authorList>
    </citation>
    <scope>NUCLEOTIDE SEQUENCE [LARGE SCALE GENOMIC DNA]</scope>
    <source>
        <strain evidence="4 5">DSM 25239</strain>
    </source>
</reference>
<dbReference type="SMART" id="SM00822">
    <property type="entry name" value="PKS_KR"/>
    <property type="match status" value="1"/>
</dbReference>
<dbReference type="GO" id="GO:0008206">
    <property type="term" value="P:bile acid metabolic process"/>
    <property type="evidence" value="ECO:0007669"/>
    <property type="project" value="UniProtKB-ARBA"/>
</dbReference>
<dbReference type="InterPro" id="IPR002347">
    <property type="entry name" value="SDR_fam"/>
</dbReference>
<dbReference type="InterPro" id="IPR057326">
    <property type="entry name" value="KR_dom"/>
</dbReference>
<protein>
    <submittedName>
        <fullName evidence="4">Glucose 1-dehydrogenase</fullName>
        <ecNumber evidence="4">1.1.1.47</ecNumber>
    </submittedName>
</protein>
<dbReference type="PRINTS" id="PR00081">
    <property type="entry name" value="GDHRDH"/>
</dbReference>
<proteinExistence type="inferred from homology"/>
<dbReference type="EMBL" id="JACJVR010000079">
    <property type="protein sequence ID" value="MBB6693858.1"/>
    <property type="molecule type" value="Genomic_DNA"/>
</dbReference>
<comment type="similarity">
    <text evidence="1">Belongs to the short-chain dehydrogenases/reductases (SDR) family.</text>
</comment>
<accession>A0A841U404</accession>
<dbReference type="Proteomes" id="UP000553776">
    <property type="component" value="Unassembled WGS sequence"/>
</dbReference>
<dbReference type="EC" id="1.1.1.47" evidence="4"/>
<evidence type="ECO:0000313" key="5">
    <source>
        <dbReference type="Proteomes" id="UP000553776"/>
    </source>
</evidence>
<dbReference type="PANTHER" id="PTHR48107:SF16">
    <property type="entry name" value="NADPH-DEPENDENT ALDEHYDE REDUCTASE 1, CHLOROPLASTIC"/>
    <property type="match status" value="1"/>
</dbReference>
<evidence type="ECO:0000256" key="2">
    <source>
        <dbReference type="ARBA" id="ARBA00023002"/>
    </source>
</evidence>
<dbReference type="NCBIfam" id="NF005559">
    <property type="entry name" value="PRK07231.1"/>
    <property type="match status" value="1"/>
</dbReference>
<dbReference type="PRINTS" id="PR00080">
    <property type="entry name" value="SDRFAMILY"/>
</dbReference>
<evidence type="ECO:0000256" key="1">
    <source>
        <dbReference type="ARBA" id="ARBA00006484"/>
    </source>
</evidence>
<dbReference type="PANTHER" id="PTHR48107">
    <property type="entry name" value="NADPH-DEPENDENT ALDEHYDE REDUCTASE-LIKE PROTEIN, CHLOROPLASTIC-RELATED"/>
    <property type="match status" value="1"/>
</dbReference>
<gene>
    <name evidence="4" type="ORF">H7B90_20885</name>
</gene>
<feature type="domain" description="Ketoreductase" evidence="3">
    <location>
        <begin position="48"/>
        <end position="233"/>
    </location>
</feature>
<dbReference type="SUPFAM" id="SSF51735">
    <property type="entry name" value="NAD(P)-binding Rossmann-fold domains"/>
    <property type="match status" value="1"/>
</dbReference>
<evidence type="ECO:0000259" key="3">
    <source>
        <dbReference type="SMART" id="SM00822"/>
    </source>
</evidence>